<name>A0ABU1IWH1_9BACL</name>
<evidence type="ECO:0000313" key="3">
    <source>
        <dbReference type="Proteomes" id="UP001185028"/>
    </source>
</evidence>
<gene>
    <name evidence="2" type="ORF">JOC58_001416</name>
</gene>
<keyword evidence="1" id="KW-0812">Transmembrane</keyword>
<evidence type="ECO:0000313" key="2">
    <source>
        <dbReference type="EMBL" id="MDR6243529.1"/>
    </source>
</evidence>
<evidence type="ECO:0000256" key="1">
    <source>
        <dbReference type="SAM" id="Phobius"/>
    </source>
</evidence>
<keyword evidence="1" id="KW-1133">Transmembrane helix</keyword>
<accession>A0ABU1IWH1</accession>
<organism evidence="2 3">
    <name type="scientific">Paenibacillus hunanensis</name>
    <dbReference type="NCBI Taxonomy" id="539262"/>
    <lineage>
        <taxon>Bacteria</taxon>
        <taxon>Bacillati</taxon>
        <taxon>Bacillota</taxon>
        <taxon>Bacilli</taxon>
        <taxon>Bacillales</taxon>
        <taxon>Paenibacillaceae</taxon>
        <taxon>Paenibacillus</taxon>
    </lineage>
</organism>
<keyword evidence="1" id="KW-0472">Membrane</keyword>
<protein>
    <submittedName>
        <fullName evidence="2">Uncharacterized protein</fullName>
    </submittedName>
</protein>
<reference evidence="2 3" key="1">
    <citation type="submission" date="2023-07" db="EMBL/GenBank/DDBJ databases">
        <title>Genomic Encyclopedia of Type Strains, Phase IV (KMG-IV): sequencing the most valuable type-strain genomes for metagenomic binning, comparative biology and taxonomic classification.</title>
        <authorList>
            <person name="Goeker M."/>
        </authorList>
    </citation>
    <scope>NUCLEOTIDE SEQUENCE [LARGE SCALE GENOMIC DNA]</scope>
    <source>
        <strain evidence="2 3">DSM 22170</strain>
    </source>
</reference>
<feature type="transmembrane region" description="Helical" evidence="1">
    <location>
        <begin position="6"/>
        <end position="31"/>
    </location>
</feature>
<comment type="caution">
    <text evidence="2">The sequence shown here is derived from an EMBL/GenBank/DDBJ whole genome shotgun (WGS) entry which is preliminary data.</text>
</comment>
<proteinExistence type="predicted"/>
<dbReference type="EMBL" id="JAVDQH010000004">
    <property type="protein sequence ID" value="MDR6243529.1"/>
    <property type="molecule type" value="Genomic_DNA"/>
</dbReference>
<dbReference type="Proteomes" id="UP001185028">
    <property type="component" value="Unassembled WGS sequence"/>
</dbReference>
<keyword evidence="3" id="KW-1185">Reference proteome</keyword>
<sequence length="75" mass="9036">MKDVESYVITFLIIAAVLIILFHILSLILFFRLLRRPHLRIKTIDALTPFKKTESLFHSYKLMPEHNRKMIKLWL</sequence>